<dbReference type="EMBL" id="JAPVEB010000006">
    <property type="protein sequence ID" value="KAJ5261514.1"/>
    <property type="molecule type" value="Genomic_DNA"/>
</dbReference>
<gene>
    <name evidence="3" type="ORF">N7505_008381</name>
</gene>
<sequence length="180" mass="20023">MPDNGAVDTPGSETPVSGSGDDRDRQITELARSISQVSQKGSVKKSETSGVNTFLDSTSDPELDPNSGFFKPQKWVQNILQITSRDPDQFPTRTAGVSFRNLNVFGYGTAADYQMNFANFWLKGAGWFRRILGLQKKVRIDILRDFEGIVHSGEMLVVLGRPGRYVEYSPAFERLIANTQ</sequence>
<accession>A0ABQ8W9M5</accession>
<keyword evidence="4" id="KW-1185">Reference proteome</keyword>
<evidence type="ECO:0000259" key="2">
    <source>
        <dbReference type="Pfam" id="PF14510"/>
    </source>
</evidence>
<protein>
    <recommendedName>
        <fullName evidence="2">Pleiotropic ABC efflux transporter N-terminal domain-containing protein</fullName>
    </recommendedName>
</protein>
<reference evidence="3 4" key="1">
    <citation type="journal article" date="2023" name="IMA Fungus">
        <title>Comparative genomic study of the Penicillium genus elucidates a diverse pangenome and 15 lateral gene transfer events.</title>
        <authorList>
            <person name="Petersen C."/>
            <person name="Sorensen T."/>
            <person name="Nielsen M.R."/>
            <person name="Sondergaard T.E."/>
            <person name="Sorensen J.L."/>
            <person name="Fitzpatrick D.A."/>
            <person name="Frisvad J.C."/>
            <person name="Nielsen K.L."/>
        </authorList>
    </citation>
    <scope>NUCLEOTIDE SEQUENCE [LARGE SCALE GENOMIC DNA]</scope>
    <source>
        <strain evidence="3 4">IBT 3361</strain>
    </source>
</reference>
<name>A0ABQ8W9M5_PENCH</name>
<feature type="region of interest" description="Disordered" evidence="1">
    <location>
        <begin position="1"/>
        <end position="66"/>
    </location>
</feature>
<dbReference type="Proteomes" id="UP001220256">
    <property type="component" value="Unassembled WGS sequence"/>
</dbReference>
<evidence type="ECO:0000313" key="4">
    <source>
        <dbReference type="Proteomes" id="UP001220256"/>
    </source>
</evidence>
<feature type="compositionally biased region" description="Polar residues" evidence="1">
    <location>
        <begin position="48"/>
        <end position="60"/>
    </location>
</feature>
<organism evidence="3 4">
    <name type="scientific">Penicillium chrysogenum</name>
    <name type="common">Penicillium notatum</name>
    <dbReference type="NCBI Taxonomy" id="5076"/>
    <lineage>
        <taxon>Eukaryota</taxon>
        <taxon>Fungi</taxon>
        <taxon>Dikarya</taxon>
        <taxon>Ascomycota</taxon>
        <taxon>Pezizomycotina</taxon>
        <taxon>Eurotiomycetes</taxon>
        <taxon>Eurotiomycetidae</taxon>
        <taxon>Eurotiales</taxon>
        <taxon>Aspergillaceae</taxon>
        <taxon>Penicillium</taxon>
        <taxon>Penicillium chrysogenum species complex</taxon>
    </lineage>
</organism>
<proteinExistence type="predicted"/>
<dbReference type="InterPro" id="IPR029481">
    <property type="entry name" value="ABC_trans_N"/>
</dbReference>
<feature type="domain" description="Pleiotropic ABC efflux transporter N-terminal" evidence="2">
    <location>
        <begin position="29"/>
        <end position="120"/>
    </location>
</feature>
<evidence type="ECO:0000256" key="1">
    <source>
        <dbReference type="SAM" id="MobiDB-lite"/>
    </source>
</evidence>
<comment type="caution">
    <text evidence="3">The sequence shown here is derived from an EMBL/GenBank/DDBJ whole genome shotgun (WGS) entry which is preliminary data.</text>
</comment>
<dbReference type="Pfam" id="PF14510">
    <property type="entry name" value="ABC_trans_N"/>
    <property type="match status" value="1"/>
</dbReference>
<evidence type="ECO:0000313" key="3">
    <source>
        <dbReference type="EMBL" id="KAJ5261514.1"/>
    </source>
</evidence>